<dbReference type="KEGG" id="marq:MARGE09_P3117"/>
<evidence type="ECO:0000256" key="1">
    <source>
        <dbReference type="ARBA" id="ARBA00007365"/>
    </source>
</evidence>
<dbReference type="GO" id="GO:0003755">
    <property type="term" value="F:peptidyl-prolyl cis-trans isomerase activity"/>
    <property type="evidence" value="ECO:0007669"/>
    <property type="project" value="UniProtKB-UniRule"/>
</dbReference>
<dbReference type="PROSITE" id="PS50072">
    <property type="entry name" value="CSA_PPIASE_2"/>
    <property type="match status" value="1"/>
</dbReference>
<evidence type="ECO:0000313" key="7">
    <source>
        <dbReference type="Proteomes" id="UP001320119"/>
    </source>
</evidence>
<dbReference type="Gene3D" id="2.40.100.10">
    <property type="entry name" value="Cyclophilin-like"/>
    <property type="match status" value="1"/>
</dbReference>
<comment type="catalytic activity">
    <reaction evidence="4">
        <text>[protein]-peptidylproline (omega=180) = [protein]-peptidylproline (omega=0)</text>
        <dbReference type="Rhea" id="RHEA:16237"/>
        <dbReference type="Rhea" id="RHEA-COMP:10747"/>
        <dbReference type="Rhea" id="RHEA-COMP:10748"/>
        <dbReference type="ChEBI" id="CHEBI:83833"/>
        <dbReference type="ChEBI" id="CHEBI:83834"/>
        <dbReference type="EC" id="5.2.1.8"/>
    </reaction>
</comment>
<comment type="function">
    <text evidence="4">PPIases accelerate the folding of proteins. It catalyzes the cis-trans isomerization of proline imidic peptide bonds in oligopeptides.</text>
</comment>
<dbReference type="InterPro" id="IPR020892">
    <property type="entry name" value="Cyclophilin-type_PPIase_CS"/>
</dbReference>
<organism evidence="6 7">
    <name type="scientific">Marinagarivorans cellulosilyticus</name>
    <dbReference type="NCBI Taxonomy" id="2721545"/>
    <lineage>
        <taxon>Bacteria</taxon>
        <taxon>Pseudomonadati</taxon>
        <taxon>Pseudomonadota</taxon>
        <taxon>Gammaproteobacteria</taxon>
        <taxon>Cellvibrionales</taxon>
        <taxon>Cellvibrionaceae</taxon>
        <taxon>Marinagarivorans</taxon>
    </lineage>
</organism>
<protein>
    <recommendedName>
        <fullName evidence="4">Peptidyl-prolyl cis-trans isomerase</fullName>
        <shortName evidence="4">PPIase</shortName>
        <ecNumber evidence="4">5.2.1.8</ecNumber>
    </recommendedName>
</protein>
<dbReference type="AlphaFoldDB" id="A0AAN1WJR1"/>
<evidence type="ECO:0000313" key="6">
    <source>
        <dbReference type="EMBL" id="BCD98916.1"/>
    </source>
</evidence>
<evidence type="ECO:0000256" key="2">
    <source>
        <dbReference type="ARBA" id="ARBA00023110"/>
    </source>
</evidence>
<dbReference type="PROSITE" id="PS00170">
    <property type="entry name" value="CSA_PPIASE_1"/>
    <property type="match status" value="1"/>
</dbReference>
<keyword evidence="7" id="KW-1185">Reference proteome</keyword>
<evidence type="ECO:0000256" key="4">
    <source>
        <dbReference type="RuleBase" id="RU363019"/>
    </source>
</evidence>
<dbReference type="InterPro" id="IPR044665">
    <property type="entry name" value="E_coli_cyclophilin_A-like"/>
</dbReference>
<comment type="similarity">
    <text evidence="1 4">Belongs to the cyclophilin-type PPIase family.</text>
</comment>
<dbReference type="RefSeq" id="WP_236983629.1">
    <property type="nucleotide sequence ID" value="NZ_AP023086.1"/>
</dbReference>
<dbReference type="SUPFAM" id="SSF50891">
    <property type="entry name" value="Cyclophilin-like"/>
    <property type="match status" value="1"/>
</dbReference>
<proteinExistence type="inferred from homology"/>
<dbReference type="Proteomes" id="UP001320119">
    <property type="component" value="Chromosome"/>
</dbReference>
<keyword evidence="2 4" id="KW-0697">Rotamase</keyword>
<reference evidence="6 7" key="1">
    <citation type="journal article" date="2022" name="IScience">
        <title>An ultrasensitive nanofiber-based assay for enzymatic hydrolysis and deep-sea microbial degradation of cellulose.</title>
        <authorList>
            <person name="Tsudome M."/>
            <person name="Tachioka M."/>
            <person name="Miyazaki M."/>
            <person name="Uchimura K."/>
            <person name="Tsuda M."/>
            <person name="Takaki Y."/>
            <person name="Deguchi S."/>
        </authorList>
    </citation>
    <scope>NUCLEOTIDE SEQUENCE [LARGE SCALE GENOMIC DNA]</scope>
    <source>
        <strain evidence="6 7">GE09</strain>
    </source>
</reference>
<sequence length="222" mass="23859">MNLLELVIKKIRLGLVAFIALTALLLCACAPSKTEPVVEFETSQGKMIIQLHPDYAPKTVELFLKHVDAGFYDNTIFHRVIPEFMAQGGGFSEGFARKEALGTVVNESIGGLPNVVGTIAMARTSNPDSASSQFYINVVDNPNLDAKDGRPGYTVFGTVIQGAEVAKTITQLPRGKHSATGHRNAPNDTVFIKASKRLKPAPAMVFETPIPTPTESAPQEAP</sequence>
<feature type="domain" description="PPIase cyclophilin-type" evidence="5">
    <location>
        <begin position="41"/>
        <end position="197"/>
    </location>
</feature>
<dbReference type="EC" id="5.2.1.8" evidence="4"/>
<evidence type="ECO:0000256" key="3">
    <source>
        <dbReference type="ARBA" id="ARBA00023235"/>
    </source>
</evidence>
<keyword evidence="3 4" id="KW-0413">Isomerase</keyword>
<dbReference type="PRINTS" id="PR00153">
    <property type="entry name" value="CSAPPISMRASE"/>
</dbReference>
<gene>
    <name evidence="6" type="ORF">MARGE09_P3117</name>
</gene>
<accession>A0AAN1WJR1</accession>
<evidence type="ECO:0000259" key="5">
    <source>
        <dbReference type="PROSITE" id="PS50072"/>
    </source>
</evidence>
<dbReference type="InterPro" id="IPR002130">
    <property type="entry name" value="Cyclophilin-type_PPIase_dom"/>
</dbReference>
<dbReference type="GO" id="GO:0006457">
    <property type="term" value="P:protein folding"/>
    <property type="evidence" value="ECO:0007669"/>
    <property type="project" value="InterPro"/>
</dbReference>
<dbReference type="PANTHER" id="PTHR43246">
    <property type="entry name" value="PEPTIDYL-PROLYL CIS-TRANS ISOMERASE CYP38, CHLOROPLASTIC"/>
    <property type="match status" value="1"/>
</dbReference>
<dbReference type="InterPro" id="IPR029000">
    <property type="entry name" value="Cyclophilin-like_dom_sf"/>
</dbReference>
<dbReference type="EMBL" id="AP023086">
    <property type="protein sequence ID" value="BCD98916.1"/>
    <property type="molecule type" value="Genomic_DNA"/>
</dbReference>
<name>A0AAN1WJR1_9GAMM</name>
<dbReference type="Pfam" id="PF00160">
    <property type="entry name" value="Pro_isomerase"/>
    <property type="match status" value="1"/>
</dbReference>